<accession>A0A1G4WSA0</accession>
<gene>
    <name evidence="2" type="ORF">SAMN02799620_04587</name>
</gene>
<evidence type="ECO:0000256" key="1">
    <source>
        <dbReference type="SAM" id="Phobius"/>
    </source>
</evidence>
<proteinExistence type="predicted"/>
<name>A0A1G4WSA0_9MYCO</name>
<organism evidence="2 3">
    <name type="scientific">Mycolicibacterium fluoranthenivorans</name>
    <dbReference type="NCBI Taxonomy" id="258505"/>
    <lineage>
        <taxon>Bacteria</taxon>
        <taxon>Bacillati</taxon>
        <taxon>Actinomycetota</taxon>
        <taxon>Actinomycetes</taxon>
        <taxon>Mycobacteriales</taxon>
        <taxon>Mycobacteriaceae</taxon>
        <taxon>Mycolicibacterium</taxon>
    </lineage>
</organism>
<feature type="transmembrane region" description="Helical" evidence="1">
    <location>
        <begin position="56"/>
        <end position="77"/>
    </location>
</feature>
<evidence type="ECO:0000313" key="3">
    <source>
        <dbReference type="Proteomes" id="UP000199707"/>
    </source>
</evidence>
<sequence length="149" mass="17112">MDTTTDVVKPSRWETYRRHGYYFREAAMFTLLIGFGMHLCRVLFGDEAALRYVVTPVGDLLLLLPMAYAAVTGIVGYRRMAFVNRPHRIALTAAIGYITVSVPLHLYVLFVLGDVSFYVHLAGYWFSYLLLCLVYPVFLVMLARVRYQD</sequence>
<feature type="transmembrane region" description="Helical" evidence="1">
    <location>
        <begin position="89"/>
        <end position="110"/>
    </location>
</feature>
<keyword evidence="1" id="KW-0812">Transmembrane</keyword>
<protein>
    <submittedName>
        <fullName evidence="2">Uncharacterized protein</fullName>
    </submittedName>
</protein>
<dbReference type="AlphaFoldDB" id="A0A1G4WSA0"/>
<dbReference type="STRING" id="1502745.SAMN02799620_04587"/>
<feature type="transmembrane region" description="Helical" evidence="1">
    <location>
        <begin position="122"/>
        <end position="143"/>
    </location>
</feature>
<keyword evidence="1" id="KW-0472">Membrane</keyword>
<dbReference type="EMBL" id="FMUB01000010">
    <property type="protein sequence ID" value="SCX28609.1"/>
    <property type="molecule type" value="Genomic_DNA"/>
</dbReference>
<evidence type="ECO:0000313" key="2">
    <source>
        <dbReference type="EMBL" id="SCX28609.1"/>
    </source>
</evidence>
<reference evidence="3" key="1">
    <citation type="submission" date="2016-10" db="EMBL/GenBank/DDBJ databases">
        <authorList>
            <person name="Varghese N."/>
            <person name="Submissions S."/>
        </authorList>
    </citation>
    <scope>NUCLEOTIDE SEQUENCE [LARGE SCALE GENOMIC DNA]</scope>
    <source>
        <strain evidence="3">UNC267MFSha1.1M11</strain>
    </source>
</reference>
<keyword evidence="1" id="KW-1133">Transmembrane helix</keyword>
<dbReference type="RefSeq" id="WP_090361695.1">
    <property type="nucleotide sequence ID" value="NZ_FMUB01000010.1"/>
</dbReference>
<dbReference type="Proteomes" id="UP000199707">
    <property type="component" value="Unassembled WGS sequence"/>
</dbReference>
<feature type="transmembrane region" description="Helical" evidence="1">
    <location>
        <begin position="21"/>
        <end position="44"/>
    </location>
</feature>